<dbReference type="GO" id="GO:0008745">
    <property type="term" value="F:N-acetylmuramoyl-L-alanine amidase activity"/>
    <property type="evidence" value="ECO:0007669"/>
    <property type="project" value="InterPro"/>
</dbReference>
<organism evidence="2 3">
    <name type="scientific">Fluviicola taffensis (strain DSM 16823 / NCIMB 13979 / RW262)</name>
    <dbReference type="NCBI Taxonomy" id="755732"/>
    <lineage>
        <taxon>Bacteria</taxon>
        <taxon>Pseudomonadati</taxon>
        <taxon>Bacteroidota</taxon>
        <taxon>Flavobacteriia</taxon>
        <taxon>Flavobacteriales</taxon>
        <taxon>Crocinitomicaceae</taxon>
        <taxon>Fluviicola</taxon>
    </lineage>
</organism>
<dbReference type="RefSeq" id="WP_013685355.1">
    <property type="nucleotide sequence ID" value="NC_015321.1"/>
</dbReference>
<dbReference type="EMBL" id="CP002542">
    <property type="protein sequence ID" value="AEA42582.1"/>
    <property type="molecule type" value="Genomic_DNA"/>
</dbReference>
<dbReference type="eggNOG" id="COG3409">
    <property type="taxonomic scope" value="Bacteria"/>
</dbReference>
<name>F2IGH6_FLUTR</name>
<dbReference type="Proteomes" id="UP000007463">
    <property type="component" value="Chromosome"/>
</dbReference>
<dbReference type="AlphaFoldDB" id="F2IGH6"/>
<dbReference type="HOGENOM" id="CLU_1347259_0_0_10"/>
<dbReference type="KEGG" id="fte:Fluta_0577"/>
<dbReference type="InterPro" id="IPR036505">
    <property type="entry name" value="Amidase/PGRP_sf"/>
</dbReference>
<protein>
    <recommendedName>
        <fullName evidence="1">N-acetylmuramoyl-L-alanine amidase domain-containing protein</fullName>
    </recommendedName>
</protein>
<accession>F2IGH6</accession>
<dbReference type="InterPro" id="IPR002502">
    <property type="entry name" value="Amidase_domain"/>
</dbReference>
<dbReference type="OrthoDB" id="1523598at2"/>
<evidence type="ECO:0000259" key="1">
    <source>
        <dbReference type="Pfam" id="PF01510"/>
    </source>
</evidence>
<keyword evidence="3" id="KW-1185">Reference proteome</keyword>
<sequence precursor="true">MKIIQSPLLASQYYRTAYAKKQIVLHGTNSDSSPKNIISYWHSNPAKIGAAFIIDRDGTIYQTFESHYWIHHIGIRGKDFLSLDQYSIAITMCCVGGLNEEKGQFFNMHNSIIDASEVIDYGKNFRGYRYFQKYTSEQLDSLKELLLKLCHSFYIPTQITTEKWDVSLKALDGKPGIYTNVNFRQDVSDCHPQPELIQMLMSIESSL</sequence>
<evidence type="ECO:0000313" key="3">
    <source>
        <dbReference type="Proteomes" id="UP000007463"/>
    </source>
</evidence>
<reference evidence="2 3" key="1">
    <citation type="journal article" date="2011" name="Stand. Genomic Sci.">
        <title>Complete genome sequence of the gliding freshwater bacterium Fluviicola taffensis type strain (RW262).</title>
        <authorList>
            <person name="Woyke T."/>
            <person name="Chertkov O."/>
            <person name="Lapidus A."/>
            <person name="Nolan M."/>
            <person name="Lucas S."/>
            <person name="Del Rio T.G."/>
            <person name="Tice H."/>
            <person name="Cheng J.F."/>
            <person name="Tapia R."/>
            <person name="Han C."/>
            <person name="Goodwin L."/>
            <person name="Pitluck S."/>
            <person name="Liolios K."/>
            <person name="Pagani I."/>
            <person name="Ivanova N."/>
            <person name="Huntemann M."/>
            <person name="Mavromatis K."/>
            <person name="Mikhailova N."/>
            <person name="Pati A."/>
            <person name="Chen A."/>
            <person name="Palaniappan K."/>
            <person name="Land M."/>
            <person name="Hauser L."/>
            <person name="Brambilla E.M."/>
            <person name="Rohde M."/>
            <person name="Mwirichia R."/>
            <person name="Sikorski J."/>
            <person name="Tindall B.J."/>
            <person name="Goker M."/>
            <person name="Bristow J."/>
            <person name="Eisen J.A."/>
            <person name="Markowitz V."/>
            <person name="Hugenholtz P."/>
            <person name="Klenk H.P."/>
            <person name="Kyrpides N.C."/>
        </authorList>
    </citation>
    <scope>NUCLEOTIDE SEQUENCE [LARGE SCALE GENOMIC DNA]</scope>
    <source>
        <strain evidence="3">DSM 16823 / RW262 / RW262</strain>
    </source>
</reference>
<dbReference type="Pfam" id="PF01510">
    <property type="entry name" value="Amidase_2"/>
    <property type="match status" value="1"/>
</dbReference>
<dbReference type="SUPFAM" id="SSF55846">
    <property type="entry name" value="N-acetylmuramoyl-L-alanine amidase-like"/>
    <property type="match status" value="1"/>
</dbReference>
<dbReference type="GO" id="GO:0009253">
    <property type="term" value="P:peptidoglycan catabolic process"/>
    <property type="evidence" value="ECO:0007669"/>
    <property type="project" value="InterPro"/>
</dbReference>
<proteinExistence type="predicted"/>
<dbReference type="STRING" id="755732.Fluta_0577"/>
<feature type="domain" description="N-acetylmuramoyl-L-alanine amidase" evidence="1">
    <location>
        <begin position="21"/>
        <end position="158"/>
    </location>
</feature>
<reference evidence="3" key="2">
    <citation type="submission" date="2011-02" db="EMBL/GenBank/DDBJ databases">
        <title>The complete genome of Fluviicola taffensis DSM 16823.</title>
        <authorList>
            <consortium name="US DOE Joint Genome Institute (JGI-PGF)"/>
            <person name="Lucas S."/>
            <person name="Copeland A."/>
            <person name="Lapidus A."/>
            <person name="Bruce D."/>
            <person name="Goodwin L."/>
            <person name="Pitluck S."/>
            <person name="Kyrpides N."/>
            <person name="Mavromatis K."/>
            <person name="Ivanova N."/>
            <person name="Mikhailova N."/>
            <person name="Pagani I."/>
            <person name="Chertkov O."/>
            <person name="Detter J.C."/>
            <person name="Han C."/>
            <person name="Tapia R."/>
            <person name="Land M."/>
            <person name="Hauser L."/>
            <person name="Markowitz V."/>
            <person name="Cheng J.-F."/>
            <person name="Hugenholtz P."/>
            <person name="Woyke T."/>
            <person name="Wu D."/>
            <person name="Tindall B."/>
            <person name="Pomrenke H.G."/>
            <person name="Brambilla E."/>
            <person name="Klenk H.-P."/>
            <person name="Eisen J.A."/>
        </authorList>
    </citation>
    <scope>NUCLEOTIDE SEQUENCE [LARGE SCALE GENOMIC DNA]</scope>
    <source>
        <strain evidence="3">DSM 16823 / RW262 / RW262</strain>
    </source>
</reference>
<evidence type="ECO:0000313" key="2">
    <source>
        <dbReference type="EMBL" id="AEA42582.1"/>
    </source>
</evidence>
<dbReference type="Gene3D" id="3.40.80.10">
    <property type="entry name" value="Peptidoglycan recognition protein-like"/>
    <property type="match status" value="1"/>
</dbReference>
<gene>
    <name evidence="2" type="ordered locus">Fluta_0577</name>
</gene>